<evidence type="ECO:0000256" key="6">
    <source>
        <dbReference type="ARBA" id="ARBA00023136"/>
    </source>
</evidence>
<name>A0A517LYM8_9BACT</name>
<dbReference type="PANTHER" id="PTHR42703">
    <property type="entry name" value="NADH DEHYDROGENASE"/>
    <property type="match status" value="1"/>
</dbReference>
<evidence type="ECO:0000256" key="8">
    <source>
        <dbReference type="SAM" id="Phobius"/>
    </source>
</evidence>
<organism evidence="11 12">
    <name type="scientific">Rosistilla ulvae</name>
    <dbReference type="NCBI Taxonomy" id="1930277"/>
    <lineage>
        <taxon>Bacteria</taxon>
        <taxon>Pseudomonadati</taxon>
        <taxon>Planctomycetota</taxon>
        <taxon>Planctomycetia</taxon>
        <taxon>Pirellulales</taxon>
        <taxon>Pirellulaceae</taxon>
        <taxon>Rosistilla</taxon>
    </lineage>
</organism>
<feature type="domain" description="NADH:quinone oxidoreductase/Mrp antiporter transmembrane" evidence="9">
    <location>
        <begin position="130"/>
        <end position="428"/>
    </location>
</feature>
<keyword evidence="4 7" id="KW-0812">Transmembrane</keyword>
<feature type="domain" description="NADH-Ubiquinone oxidoreductase (complex I) chain 5 N-terminal" evidence="10">
    <location>
        <begin position="70"/>
        <end position="114"/>
    </location>
</feature>
<feature type="transmembrane region" description="Helical" evidence="8">
    <location>
        <begin position="249"/>
        <end position="272"/>
    </location>
</feature>
<comment type="subcellular location">
    <subcellularLocation>
        <location evidence="1">Cell membrane</location>
        <topology evidence="1">Multi-pass membrane protein</topology>
    </subcellularLocation>
    <subcellularLocation>
        <location evidence="7">Membrane</location>
        <topology evidence="7">Multi-pass membrane protein</topology>
    </subcellularLocation>
</comment>
<dbReference type="AlphaFoldDB" id="A0A517LYM8"/>
<feature type="transmembrane region" description="Helical" evidence="8">
    <location>
        <begin position="414"/>
        <end position="434"/>
    </location>
</feature>
<keyword evidence="12" id="KW-1185">Reference proteome</keyword>
<feature type="transmembrane region" description="Helical" evidence="8">
    <location>
        <begin position="284"/>
        <end position="303"/>
    </location>
</feature>
<feature type="transmembrane region" description="Helical" evidence="8">
    <location>
        <begin position="341"/>
        <end position="361"/>
    </location>
</feature>
<dbReference type="PRINTS" id="PR01434">
    <property type="entry name" value="NADHDHGNASE5"/>
</dbReference>
<dbReference type="InterPro" id="IPR001750">
    <property type="entry name" value="ND/Mrp_TM"/>
</dbReference>
<evidence type="ECO:0000256" key="2">
    <source>
        <dbReference type="ARBA" id="ARBA00005346"/>
    </source>
</evidence>
<evidence type="ECO:0000256" key="5">
    <source>
        <dbReference type="ARBA" id="ARBA00022989"/>
    </source>
</evidence>
<evidence type="ECO:0000256" key="7">
    <source>
        <dbReference type="RuleBase" id="RU000320"/>
    </source>
</evidence>
<sequence>MTPENLLILAMGLPLIGVGLVFLFGKLPNVREAASLTIAIALFGITCLLASHVFAGGRPEWHIGEMIPGFEIAFTVEPLGMLFALVASGLWILTTVYAAGYMRGNHESHQTRFFACFAAAIFAALAAAFSANLFTLFVAYEIMTISTYPLVTHHGTREARNGGRVYLGILLSTSVAFFMFAIAWTSNIAGTLDFRLGGILAEPLADGKITETQLGVLLGLFAFGIGKAALMPFHRWLPAAMVAPTPVSALLHAVAVVKVGVFSVLKVAVFIFGIDLLRTTSVSIWLAYVAAGTLVTASLVAMTKDSLKARLAYSTISQLAYISLGAALATPASVIGGGMHIAMHAVGKITLFFCAGAIYVATHKKKISQMQGLGRQMPFTFAAFLIASLSIIGLPPGGGVWSKWFLAVGTVETQHYLLTAALMISSLLNIAYLIPIPIRAFMAPQETTADPHAAPAGIQEAPWMCVVPLCLTAALSIVLFFTAGSIYEVLLPLVSSQ</sequence>
<reference evidence="11 12" key="1">
    <citation type="submission" date="2019-02" db="EMBL/GenBank/DDBJ databases">
        <title>Deep-cultivation of Planctomycetes and their phenomic and genomic characterization uncovers novel biology.</title>
        <authorList>
            <person name="Wiegand S."/>
            <person name="Jogler M."/>
            <person name="Boedeker C."/>
            <person name="Pinto D."/>
            <person name="Vollmers J."/>
            <person name="Rivas-Marin E."/>
            <person name="Kohn T."/>
            <person name="Peeters S.H."/>
            <person name="Heuer A."/>
            <person name="Rast P."/>
            <person name="Oberbeckmann S."/>
            <person name="Bunk B."/>
            <person name="Jeske O."/>
            <person name="Meyerdierks A."/>
            <person name="Storesund J.E."/>
            <person name="Kallscheuer N."/>
            <person name="Luecker S."/>
            <person name="Lage O.M."/>
            <person name="Pohl T."/>
            <person name="Merkel B.J."/>
            <person name="Hornburger P."/>
            <person name="Mueller R.-W."/>
            <person name="Bruemmer F."/>
            <person name="Labrenz M."/>
            <person name="Spormann A.M."/>
            <person name="Op den Camp H."/>
            <person name="Overmann J."/>
            <person name="Amann R."/>
            <person name="Jetten M.S.M."/>
            <person name="Mascher T."/>
            <person name="Medema M.H."/>
            <person name="Devos D.P."/>
            <person name="Kaster A.-K."/>
            <person name="Ovreas L."/>
            <person name="Rohde M."/>
            <person name="Galperin M.Y."/>
            <person name="Jogler C."/>
        </authorList>
    </citation>
    <scope>NUCLEOTIDE SEQUENCE [LARGE SCALE GENOMIC DNA]</scope>
    <source>
        <strain evidence="11 12">EC9</strain>
    </source>
</reference>
<keyword evidence="3" id="KW-1003">Cell membrane</keyword>
<gene>
    <name evidence="11" type="primary">mrpD_1</name>
    <name evidence="11" type="ORF">EC9_19090</name>
</gene>
<feature type="transmembrane region" description="Helical" evidence="8">
    <location>
        <begin position="214"/>
        <end position="237"/>
    </location>
</feature>
<dbReference type="Proteomes" id="UP000319557">
    <property type="component" value="Chromosome"/>
</dbReference>
<dbReference type="InterPro" id="IPR050586">
    <property type="entry name" value="CPA3_Na-H_Antiporter_D"/>
</dbReference>
<dbReference type="RefSeq" id="WP_145344288.1">
    <property type="nucleotide sequence ID" value="NZ_CP036261.1"/>
</dbReference>
<dbReference type="Pfam" id="PF00361">
    <property type="entry name" value="Proton_antipo_M"/>
    <property type="match status" value="1"/>
</dbReference>
<evidence type="ECO:0000256" key="4">
    <source>
        <dbReference type="ARBA" id="ARBA00022692"/>
    </source>
</evidence>
<keyword evidence="5 8" id="KW-1133">Transmembrane helix</keyword>
<dbReference type="EMBL" id="CP036261">
    <property type="protein sequence ID" value="QDS87730.1"/>
    <property type="molecule type" value="Genomic_DNA"/>
</dbReference>
<feature type="transmembrane region" description="Helical" evidence="8">
    <location>
        <begin position="79"/>
        <end position="101"/>
    </location>
</feature>
<dbReference type="InterPro" id="IPR001516">
    <property type="entry name" value="Proton_antipo_N"/>
</dbReference>
<feature type="transmembrane region" description="Helical" evidence="8">
    <location>
        <begin position="6"/>
        <end position="24"/>
    </location>
</feature>
<feature type="transmembrane region" description="Helical" evidence="8">
    <location>
        <begin position="315"/>
        <end position="335"/>
    </location>
</feature>
<feature type="transmembrane region" description="Helical" evidence="8">
    <location>
        <begin position="36"/>
        <end position="55"/>
    </location>
</feature>
<evidence type="ECO:0000256" key="3">
    <source>
        <dbReference type="ARBA" id="ARBA00022475"/>
    </source>
</evidence>
<keyword evidence="6 8" id="KW-0472">Membrane</keyword>
<dbReference type="Pfam" id="PF00662">
    <property type="entry name" value="Proton_antipo_N"/>
    <property type="match status" value="1"/>
</dbReference>
<evidence type="ECO:0000259" key="10">
    <source>
        <dbReference type="Pfam" id="PF00662"/>
    </source>
</evidence>
<dbReference type="OrthoDB" id="9807568at2"/>
<feature type="transmembrane region" description="Helical" evidence="8">
    <location>
        <begin position="373"/>
        <end position="394"/>
    </location>
</feature>
<comment type="similarity">
    <text evidence="2">Belongs to the CPA3 antiporters (TC 2.A.63) subunit D family.</text>
</comment>
<evidence type="ECO:0000313" key="12">
    <source>
        <dbReference type="Proteomes" id="UP000319557"/>
    </source>
</evidence>
<dbReference type="KEGG" id="ruv:EC9_19090"/>
<feature type="transmembrane region" description="Helical" evidence="8">
    <location>
        <begin position="113"/>
        <end position="131"/>
    </location>
</feature>
<evidence type="ECO:0000259" key="9">
    <source>
        <dbReference type="Pfam" id="PF00361"/>
    </source>
</evidence>
<evidence type="ECO:0000256" key="1">
    <source>
        <dbReference type="ARBA" id="ARBA00004651"/>
    </source>
</evidence>
<dbReference type="GO" id="GO:0005886">
    <property type="term" value="C:plasma membrane"/>
    <property type="evidence" value="ECO:0007669"/>
    <property type="project" value="UniProtKB-SubCell"/>
</dbReference>
<accession>A0A517LYM8</accession>
<dbReference type="PANTHER" id="PTHR42703:SF1">
    <property type="entry name" value="NA(+)_H(+) ANTIPORTER SUBUNIT D1"/>
    <property type="match status" value="1"/>
</dbReference>
<feature type="transmembrane region" description="Helical" evidence="8">
    <location>
        <begin position="165"/>
        <end position="184"/>
    </location>
</feature>
<proteinExistence type="inferred from homology"/>
<feature type="transmembrane region" description="Helical" evidence="8">
    <location>
        <begin position="466"/>
        <end position="487"/>
    </location>
</feature>
<evidence type="ECO:0000313" key="11">
    <source>
        <dbReference type="EMBL" id="QDS87730.1"/>
    </source>
</evidence>
<protein>
    <submittedName>
        <fullName evidence="11">Na(+)/H(+) antiporter subunit D</fullName>
    </submittedName>
</protein>